<dbReference type="InterPro" id="IPR000581">
    <property type="entry name" value="ILV_EDD_N"/>
</dbReference>
<dbReference type="EMBL" id="LK022848">
    <property type="protein sequence ID" value="CDR13798.1"/>
    <property type="molecule type" value="Genomic_DNA"/>
</dbReference>
<dbReference type="GO" id="GO:0051537">
    <property type="term" value="F:2 iron, 2 sulfur cluster binding"/>
    <property type="evidence" value="ECO:0007669"/>
    <property type="project" value="UniProtKB-KW"/>
</dbReference>
<evidence type="ECO:0000259" key="9">
    <source>
        <dbReference type="Pfam" id="PF24877"/>
    </source>
</evidence>
<dbReference type="HOGENOM" id="CLU_014271_4_2_11"/>
<dbReference type="InterPro" id="IPR042096">
    <property type="entry name" value="Dihydro-acid_dehy_C"/>
</dbReference>
<evidence type="ECO:0000256" key="3">
    <source>
        <dbReference type="ARBA" id="ARBA00022723"/>
    </source>
</evidence>
<keyword evidence="6 11" id="KW-0456">Lyase</keyword>
<dbReference type="Proteomes" id="UP000756710">
    <property type="component" value="Unassembled WGS sequence"/>
</dbReference>
<dbReference type="AlphaFoldDB" id="A0A061A0M8"/>
<evidence type="ECO:0000313" key="11">
    <source>
        <dbReference type="EMBL" id="MBP2060154.1"/>
    </source>
</evidence>
<dbReference type="PANTHER" id="PTHR21000">
    <property type="entry name" value="DIHYDROXY-ACID DEHYDRATASE DAD"/>
    <property type="match status" value="1"/>
</dbReference>
<evidence type="ECO:0000256" key="4">
    <source>
        <dbReference type="ARBA" id="ARBA00023004"/>
    </source>
</evidence>
<dbReference type="Gene3D" id="3.50.30.80">
    <property type="entry name" value="IlvD/EDD C-terminal domain-like"/>
    <property type="match status" value="1"/>
</dbReference>
<dbReference type="GO" id="GO:0004160">
    <property type="term" value="F:dihydroxy-acid dehydratase activity"/>
    <property type="evidence" value="ECO:0007669"/>
    <property type="project" value="UniProtKB-EC"/>
</dbReference>
<sequence>MRSKDQFQGIQRSLQRAWIKGAGFTDEELDRPLIMIANTYQDFSPENAHLRTLADAVKAGVRMNGGTPVEFNTFHVTDSEAFAARSMRYVLPSRDIVADSVELMAEGHGADALVLLTGGDKPTPGMVMAAARLNLPTILLYCGPTKYGEYRGKHLFLETVYDGVGEAVRGAISEETLKDWEDELFPGPGAGDTLTSGNTAGIYTEALGLSLPGSGTLAGGTNKQIRAAKYTGMRIVDLFRENVRPSDILTPAAFENALRVALSVSGSTNLVLHFIAMAKEAGVELDFGFIDKIGRETPTLAKLAPSGPWGVTELGEAGGVPAVLKELGDLIHGDTVTVSGRTTGEIAAAAENTNPELLATRAEPKAPEGAIYILSGSLAPGGAVVKASGVTPAMWEFEGTARVFENEEDAITATLAGEIEPGTAIVIRNEGPKGGPGMREMLGATSAVVGMGLSETVALITDGRFSGASHGPAIGYVGPEAASGGPIGLVQDGDTISVDLNARRLDLAVDEAELERRREARVAPAPNVTRGYLAFYARHVAPANQGAVMPR</sequence>
<organism evidence="10">
    <name type="scientific">Streptomyces iranensis</name>
    <dbReference type="NCBI Taxonomy" id="576784"/>
    <lineage>
        <taxon>Bacteria</taxon>
        <taxon>Bacillati</taxon>
        <taxon>Actinomycetota</taxon>
        <taxon>Actinomycetes</taxon>
        <taxon>Kitasatosporales</taxon>
        <taxon>Streptomycetaceae</taxon>
        <taxon>Streptomyces</taxon>
        <taxon>Streptomyces violaceusniger group</taxon>
    </lineage>
</organism>
<dbReference type="PANTHER" id="PTHR21000:SF5">
    <property type="entry name" value="DIHYDROXY-ACID DEHYDRATASE, MITOCHONDRIAL"/>
    <property type="match status" value="1"/>
</dbReference>
<evidence type="ECO:0000256" key="7">
    <source>
        <dbReference type="ARBA" id="ARBA00023304"/>
    </source>
</evidence>
<evidence type="ECO:0000313" key="10">
    <source>
        <dbReference type="EMBL" id="CDR13798.1"/>
    </source>
</evidence>
<proteinExistence type="inferred from homology"/>
<dbReference type="InterPro" id="IPR056740">
    <property type="entry name" value="ILV_EDD_C"/>
</dbReference>
<dbReference type="FunFam" id="3.50.30.80:FF:000001">
    <property type="entry name" value="Dihydroxy-acid dehydratase"/>
    <property type="match status" value="1"/>
</dbReference>
<keyword evidence="7" id="KW-0028">Amino-acid biosynthesis</keyword>
<accession>A0A061A0M8</accession>
<keyword evidence="5" id="KW-0411">Iron-sulfur</keyword>
<dbReference type="GO" id="GO:0009082">
    <property type="term" value="P:branched-chain amino acid biosynthetic process"/>
    <property type="evidence" value="ECO:0007669"/>
    <property type="project" value="UniProtKB-KW"/>
</dbReference>
<dbReference type="InterPro" id="IPR037237">
    <property type="entry name" value="IlvD/EDD_N"/>
</dbReference>
<name>A0A061A0M8_9ACTN</name>
<feature type="domain" description="Dihydroxy-acid/6-phosphogluconate dehydratase N-terminal" evidence="8">
    <location>
        <begin position="31"/>
        <end position="345"/>
    </location>
</feature>
<comment type="similarity">
    <text evidence="1">Belongs to the IlvD/Edd family.</text>
</comment>
<evidence type="ECO:0000256" key="5">
    <source>
        <dbReference type="ARBA" id="ARBA00023014"/>
    </source>
</evidence>
<keyword evidence="12" id="KW-1185">Reference proteome</keyword>
<evidence type="ECO:0000256" key="2">
    <source>
        <dbReference type="ARBA" id="ARBA00022714"/>
    </source>
</evidence>
<keyword evidence="2" id="KW-0001">2Fe-2S</keyword>
<dbReference type="SUPFAM" id="SSF143975">
    <property type="entry name" value="IlvD/EDD N-terminal domain-like"/>
    <property type="match status" value="1"/>
</dbReference>
<dbReference type="PROSITE" id="PS00887">
    <property type="entry name" value="ILVD_EDD_2"/>
    <property type="match status" value="1"/>
</dbReference>
<keyword evidence="7" id="KW-0100">Branched-chain amino acid biosynthesis</keyword>
<dbReference type="Pfam" id="PF00920">
    <property type="entry name" value="ILVD_EDD_N"/>
    <property type="match status" value="1"/>
</dbReference>
<dbReference type="EMBL" id="JAGGLR010000002">
    <property type="protein sequence ID" value="MBP2060154.1"/>
    <property type="molecule type" value="Genomic_DNA"/>
</dbReference>
<dbReference type="Pfam" id="PF24877">
    <property type="entry name" value="ILV_EDD_C"/>
    <property type="match status" value="1"/>
</dbReference>
<dbReference type="RefSeq" id="WP_044578434.1">
    <property type="nucleotide sequence ID" value="NZ_BAABDR010000055.1"/>
</dbReference>
<evidence type="ECO:0000313" key="12">
    <source>
        <dbReference type="Proteomes" id="UP000756710"/>
    </source>
</evidence>
<keyword evidence="4" id="KW-0408">Iron</keyword>
<dbReference type="GO" id="GO:0046872">
    <property type="term" value="F:metal ion binding"/>
    <property type="evidence" value="ECO:0007669"/>
    <property type="project" value="UniProtKB-KW"/>
</dbReference>
<dbReference type="SUPFAM" id="SSF52016">
    <property type="entry name" value="LeuD/IlvD-like"/>
    <property type="match status" value="1"/>
</dbReference>
<protein>
    <submittedName>
        <fullName evidence="10">Dihydroxy-acid dehydratase</fullName>
        <ecNumber evidence="11">4.2.1.9</ecNumber>
    </submittedName>
</protein>
<dbReference type="InterPro" id="IPR050165">
    <property type="entry name" value="DHAD_IlvD/Edd"/>
</dbReference>
<reference evidence="10" key="1">
    <citation type="submission" date="2014-05" db="EMBL/GenBank/DDBJ databases">
        <authorList>
            <person name="Horn Fabian"/>
        </authorList>
    </citation>
    <scope>NUCLEOTIDE SEQUENCE</scope>
</reference>
<evidence type="ECO:0000256" key="6">
    <source>
        <dbReference type="ARBA" id="ARBA00023239"/>
    </source>
</evidence>
<dbReference type="InterPro" id="IPR020558">
    <property type="entry name" value="DiOHA_6PGluconate_deHydtase_CS"/>
</dbReference>
<feature type="domain" description="Dihydroxy-acid/6-phosphogluconate dehydratase C-terminal" evidence="9">
    <location>
        <begin position="358"/>
        <end position="547"/>
    </location>
</feature>
<evidence type="ECO:0000259" key="8">
    <source>
        <dbReference type="Pfam" id="PF00920"/>
    </source>
</evidence>
<gene>
    <name evidence="11" type="ORF">J2Z30_001152</name>
    <name evidence="10" type="ORF">SIRAN8136</name>
</gene>
<keyword evidence="3" id="KW-0479">Metal-binding</keyword>
<dbReference type="EC" id="4.2.1.9" evidence="11"/>
<evidence type="ECO:0000256" key="1">
    <source>
        <dbReference type="ARBA" id="ARBA00006486"/>
    </source>
</evidence>
<reference evidence="11 12" key="2">
    <citation type="submission" date="2021-03" db="EMBL/GenBank/DDBJ databases">
        <title>Genomic Encyclopedia of Type Strains, Phase IV (KMG-IV): sequencing the most valuable type-strain genomes for metagenomic binning, comparative biology and taxonomic classification.</title>
        <authorList>
            <person name="Goeker M."/>
        </authorList>
    </citation>
    <scope>NUCLEOTIDE SEQUENCE [LARGE SCALE GENOMIC DNA]</scope>
    <source>
        <strain evidence="11 12">DSM 41954</strain>
    </source>
</reference>